<evidence type="ECO:0000256" key="2">
    <source>
        <dbReference type="ARBA" id="ARBA00009142"/>
    </source>
</evidence>
<dbReference type="RefSeq" id="WP_143416881.1">
    <property type="nucleotide sequence ID" value="NZ_VJXR01000003.1"/>
</dbReference>
<feature type="transmembrane region" description="Helical" evidence="8">
    <location>
        <begin position="200"/>
        <end position="226"/>
    </location>
</feature>
<keyword evidence="6 8" id="KW-1133">Transmembrane helix</keyword>
<reference evidence="9 10" key="1">
    <citation type="submission" date="2019-07" db="EMBL/GenBank/DDBJ databases">
        <title>Georgenia wutianyii sp. nov. and Georgenia *** sp. nov. isolated from plateau pika (Ochotona curzoniae) in the Qinghai-Tibet plateau of China.</title>
        <authorList>
            <person name="Tian Z."/>
        </authorList>
    </citation>
    <scope>NUCLEOTIDE SEQUENCE [LARGE SCALE GENOMIC DNA]</scope>
    <source>
        <strain evidence="9 10">Z446</strain>
    </source>
</reference>
<accession>A0A552WXJ3</accession>
<feature type="transmembrane region" description="Helical" evidence="8">
    <location>
        <begin position="77"/>
        <end position="94"/>
    </location>
</feature>
<evidence type="ECO:0000313" key="9">
    <source>
        <dbReference type="EMBL" id="TRW47309.1"/>
    </source>
</evidence>
<proteinExistence type="inferred from homology"/>
<comment type="similarity">
    <text evidence="2 8">Belongs to the 4-toluene sulfonate uptake permease (TSUP) (TC 2.A.102) family.</text>
</comment>
<name>A0A552WXJ3_9MICO</name>
<feature type="transmembrane region" description="Helical" evidence="8">
    <location>
        <begin position="238"/>
        <end position="255"/>
    </location>
</feature>
<dbReference type="PANTHER" id="PTHR30269:SF23">
    <property type="entry name" value="MEMBRANE TRANSPORTER PROTEIN YDHB-RELATED"/>
    <property type="match status" value="1"/>
</dbReference>
<keyword evidence="7 8" id="KW-0472">Membrane</keyword>
<comment type="subcellular location">
    <subcellularLocation>
        <location evidence="1 8">Cell membrane</location>
        <topology evidence="1 8">Multi-pass membrane protein</topology>
    </subcellularLocation>
</comment>
<keyword evidence="10" id="KW-1185">Reference proteome</keyword>
<dbReference type="AlphaFoldDB" id="A0A552WXJ3"/>
<dbReference type="EMBL" id="VJXR01000003">
    <property type="protein sequence ID" value="TRW47309.1"/>
    <property type="molecule type" value="Genomic_DNA"/>
</dbReference>
<dbReference type="GO" id="GO:0005886">
    <property type="term" value="C:plasma membrane"/>
    <property type="evidence" value="ECO:0007669"/>
    <property type="project" value="UniProtKB-SubCell"/>
</dbReference>
<feature type="transmembrane region" description="Helical" evidence="8">
    <location>
        <begin position="100"/>
        <end position="117"/>
    </location>
</feature>
<feature type="transmembrane region" description="Helical" evidence="8">
    <location>
        <begin position="175"/>
        <end position="194"/>
    </location>
</feature>
<dbReference type="PANTHER" id="PTHR30269">
    <property type="entry name" value="TRANSMEMBRANE PROTEIN YFCA"/>
    <property type="match status" value="1"/>
</dbReference>
<dbReference type="InterPro" id="IPR002781">
    <property type="entry name" value="TM_pro_TauE-like"/>
</dbReference>
<evidence type="ECO:0000256" key="8">
    <source>
        <dbReference type="RuleBase" id="RU363041"/>
    </source>
</evidence>
<organism evidence="9 10">
    <name type="scientific">Georgenia yuyongxinii</name>
    <dbReference type="NCBI Taxonomy" id="2589797"/>
    <lineage>
        <taxon>Bacteria</taxon>
        <taxon>Bacillati</taxon>
        <taxon>Actinomycetota</taxon>
        <taxon>Actinomycetes</taxon>
        <taxon>Micrococcales</taxon>
        <taxon>Bogoriellaceae</taxon>
        <taxon>Georgenia</taxon>
    </lineage>
</organism>
<evidence type="ECO:0000256" key="3">
    <source>
        <dbReference type="ARBA" id="ARBA00022448"/>
    </source>
</evidence>
<dbReference type="InterPro" id="IPR052017">
    <property type="entry name" value="TSUP"/>
</dbReference>
<dbReference type="Pfam" id="PF01925">
    <property type="entry name" value="TauE"/>
    <property type="match status" value="1"/>
</dbReference>
<gene>
    <name evidence="9" type="ORF">FJ693_02095</name>
</gene>
<keyword evidence="5 8" id="KW-0812">Transmembrane</keyword>
<evidence type="ECO:0000256" key="4">
    <source>
        <dbReference type="ARBA" id="ARBA00022475"/>
    </source>
</evidence>
<evidence type="ECO:0000256" key="6">
    <source>
        <dbReference type="ARBA" id="ARBA00022989"/>
    </source>
</evidence>
<feature type="transmembrane region" description="Helical" evidence="8">
    <location>
        <begin position="46"/>
        <end position="65"/>
    </location>
</feature>
<keyword evidence="4 8" id="KW-1003">Cell membrane</keyword>
<evidence type="ECO:0000256" key="5">
    <source>
        <dbReference type="ARBA" id="ARBA00022692"/>
    </source>
</evidence>
<sequence length="256" mass="26869">MLTLPTLTWVVLAVGAFLVGVGKTALPGVGTITVALFATVLPARESTGALLALLIVGDLFAVWSYRSHADLAILRRLVPTVLVGVLAGTAFLAVADDAVVRRVIGAILLVLIVLTLVQRAVAARRQAEATGQEARVPAGRRRARAAAYGVLGGFTTMVANAGGPVMSLYFLASRLPVLTFLGTAAWFFFAVNLAKVPFSVGLGLITPQSLLLDLLLVPALLLGALLGRRLARRISQQVFDRLVLALTVVAAVYLIV</sequence>
<dbReference type="Proteomes" id="UP000318693">
    <property type="component" value="Unassembled WGS sequence"/>
</dbReference>
<comment type="caution">
    <text evidence="9">The sequence shown here is derived from an EMBL/GenBank/DDBJ whole genome shotgun (WGS) entry which is preliminary data.</text>
</comment>
<evidence type="ECO:0000256" key="1">
    <source>
        <dbReference type="ARBA" id="ARBA00004651"/>
    </source>
</evidence>
<evidence type="ECO:0000313" key="10">
    <source>
        <dbReference type="Proteomes" id="UP000318693"/>
    </source>
</evidence>
<protein>
    <recommendedName>
        <fullName evidence="8">Probable membrane transporter protein</fullName>
    </recommendedName>
</protein>
<keyword evidence="3" id="KW-0813">Transport</keyword>
<evidence type="ECO:0000256" key="7">
    <source>
        <dbReference type="ARBA" id="ARBA00023136"/>
    </source>
</evidence>